<dbReference type="Proteomes" id="UP000440732">
    <property type="component" value="Unassembled WGS sequence"/>
</dbReference>
<dbReference type="EMBL" id="QXFX01003301">
    <property type="protein sequence ID" value="KAE9069875.1"/>
    <property type="molecule type" value="Genomic_DNA"/>
</dbReference>
<proteinExistence type="predicted"/>
<evidence type="ECO:0000313" key="1">
    <source>
        <dbReference type="EMBL" id="KAE8921914.1"/>
    </source>
</evidence>
<dbReference type="EMBL" id="QXGD01003301">
    <property type="protein sequence ID" value="KAE9178835.1"/>
    <property type="molecule type" value="Genomic_DNA"/>
</dbReference>
<evidence type="ECO:0000313" key="10">
    <source>
        <dbReference type="Proteomes" id="UP000441208"/>
    </source>
</evidence>
<evidence type="ECO:0000313" key="5">
    <source>
        <dbReference type="EMBL" id="KAE9175604.1"/>
    </source>
</evidence>
<comment type="caution">
    <text evidence="1">The sequence shown here is derived from an EMBL/GenBank/DDBJ whole genome shotgun (WGS) entry which is preliminary data.</text>
</comment>
<gene>
    <name evidence="6" type="ORF">PF002_g27973</name>
    <name evidence="5" type="ORF">PF004_g26334</name>
    <name evidence="4" type="ORF">PF006_g27663</name>
    <name evidence="2" type="ORF">PF007_g27668</name>
    <name evidence="1" type="ORF">PF009_g27812</name>
    <name evidence="3" type="ORF">PF010_g26503</name>
</gene>
<dbReference type="EMBL" id="QXGA01003848">
    <property type="protein sequence ID" value="KAE9078701.1"/>
    <property type="molecule type" value="Genomic_DNA"/>
</dbReference>
<dbReference type="EMBL" id="QXGF01003292">
    <property type="protein sequence ID" value="KAE8921914.1"/>
    <property type="molecule type" value="Genomic_DNA"/>
</dbReference>
<evidence type="ECO:0000313" key="2">
    <source>
        <dbReference type="EMBL" id="KAE9068496.1"/>
    </source>
</evidence>
<reference evidence="7 8" key="1">
    <citation type="submission" date="2018-08" db="EMBL/GenBank/DDBJ databases">
        <title>Genomic investigation of the strawberry pathogen Phytophthora fragariae indicates pathogenicity is determined by transcriptional variation in three key races.</title>
        <authorList>
            <person name="Adams T.M."/>
            <person name="Armitage A.D."/>
            <person name="Sobczyk M.K."/>
            <person name="Bates H.J."/>
            <person name="Dunwell J.M."/>
            <person name="Nellist C.F."/>
            <person name="Harrison R.J."/>
        </authorList>
    </citation>
    <scope>NUCLEOTIDE SEQUENCE [LARGE SCALE GENOMIC DNA]</scope>
    <source>
        <strain evidence="6 8">BC-1</strain>
        <strain evidence="5 11">BC-23</strain>
        <strain evidence="4 9">NOV-5</strain>
        <strain evidence="2 10">NOV-71</strain>
        <strain evidence="1 7">NOV-9</strain>
        <strain evidence="3 12">ONT-3</strain>
    </source>
</reference>
<evidence type="ECO:0000313" key="6">
    <source>
        <dbReference type="EMBL" id="KAE9178835.1"/>
    </source>
</evidence>
<name>A0A6A3DIV6_9STRA</name>
<dbReference type="AlphaFoldDB" id="A0A6A3DIV6"/>
<organism evidence="1 7">
    <name type="scientific">Phytophthora fragariae</name>
    <dbReference type="NCBI Taxonomy" id="53985"/>
    <lineage>
        <taxon>Eukaryota</taxon>
        <taxon>Sar</taxon>
        <taxon>Stramenopiles</taxon>
        <taxon>Oomycota</taxon>
        <taxon>Peronosporomycetes</taxon>
        <taxon>Peronosporales</taxon>
        <taxon>Peronosporaceae</taxon>
        <taxon>Phytophthora</taxon>
    </lineage>
</organism>
<evidence type="ECO:0000313" key="4">
    <source>
        <dbReference type="EMBL" id="KAE9078701.1"/>
    </source>
</evidence>
<evidence type="ECO:0000313" key="3">
    <source>
        <dbReference type="EMBL" id="KAE9069875.1"/>
    </source>
</evidence>
<protein>
    <submittedName>
        <fullName evidence="1">Uncharacterized protein</fullName>
    </submittedName>
</protein>
<evidence type="ECO:0000313" key="12">
    <source>
        <dbReference type="Proteomes" id="UP000488956"/>
    </source>
</evidence>
<dbReference type="Proteomes" id="UP000476176">
    <property type="component" value="Unassembled WGS sequence"/>
</dbReference>
<evidence type="ECO:0000313" key="7">
    <source>
        <dbReference type="Proteomes" id="UP000429523"/>
    </source>
</evidence>
<sequence>MKFRGQQGDIEINGSHFPRKFEEDKRIVIAKADSIILATQGLEFKSPSWATITASESNPLHASVVRSYFRIYAKVQNHLNARAEDVESARNFILNGLTKMMYGCAQKTQSELIQKTLSI</sequence>
<evidence type="ECO:0000313" key="9">
    <source>
        <dbReference type="Proteomes" id="UP000440732"/>
    </source>
</evidence>
<evidence type="ECO:0000313" key="11">
    <source>
        <dbReference type="Proteomes" id="UP000476176"/>
    </source>
</evidence>
<dbReference type="Proteomes" id="UP000440367">
    <property type="component" value="Unassembled WGS sequence"/>
</dbReference>
<dbReference type="EMBL" id="QXFZ01003532">
    <property type="protein sequence ID" value="KAE9068496.1"/>
    <property type="molecule type" value="Genomic_DNA"/>
</dbReference>
<dbReference type="Proteomes" id="UP000441208">
    <property type="component" value="Unassembled WGS sequence"/>
</dbReference>
<evidence type="ECO:0000313" key="8">
    <source>
        <dbReference type="Proteomes" id="UP000440367"/>
    </source>
</evidence>
<dbReference type="EMBL" id="QXGC01003451">
    <property type="protein sequence ID" value="KAE9175604.1"/>
    <property type="molecule type" value="Genomic_DNA"/>
</dbReference>
<dbReference type="Proteomes" id="UP000429523">
    <property type="component" value="Unassembled WGS sequence"/>
</dbReference>
<dbReference type="Proteomes" id="UP000488956">
    <property type="component" value="Unassembled WGS sequence"/>
</dbReference>
<accession>A0A6A3DIV6</accession>